<proteinExistence type="predicted"/>
<dbReference type="NCBIfam" id="NF037995">
    <property type="entry name" value="TRAP_S1"/>
    <property type="match status" value="1"/>
</dbReference>
<protein>
    <submittedName>
        <fullName evidence="3">TRAP transporter substrate-binding protein</fullName>
    </submittedName>
</protein>
<evidence type="ECO:0000313" key="4">
    <source>
        <dbReference type="Proteomes" id="UP001150830"/>
    </source>
</evidence>
<organism evidence="3 4">
    <name type="scientific">Parathalassolituus penaei</name>
    <dbReference type="NCBI Taxonomy" id="2997323"/>
    <lineage>
        <taxon>Bacteria</taxon>
        <taxon>Pseudomonadati</taxon>
        <taxon>Pseudomonadota</taxon>
        <taxon>Gammaproteobacteria</taxon>
        <taxon>Oceanospirillales</taxon>
        <taxon>Oceanospirillaceae</taxon>
        <taxon>Parathalassolituus</taxon>
    </lineage>
</organism>
<evidence type="ECO:0000256" key="1">
    <source>
        <dbReference type="ARBA" id="ARBA00022729"/>
    </source>
</evidence>
<keyword evidence="4" id="KW-1185">Reference proteome</keyword>
<evidence type="ECO:0000256" key="2">
    <source>
        <dbReference type="SAM" id="SignalP"/>
    </source>
</evidence>
<dbReference type="Gene3D" id="3.40.190.170">
    <property type="entry name" value="Bacterial extracellular solute-binding protein, family 7"/>
    <property type="match status" value="1"/>
</dbReference>
<dbReference type="Pfam" id="PF03480">
    <property type="entry name" value="DctP"/>
    <property type="match status" value="1"/>
</dbReference>
<dbReference type="GO" id="GO:0055085">
    <property type="term" value="P:transmembrane transport"/>
    <property type="evidence" value="ECO:0007669"/>
    <property type="project" value="InterPro"/>
</dbReference>
<name>A0A9X3EE28_9GAMM</name>
<dbReference type="Proteomes" id="UP001150830">
    <property type="component" value="Unassembled WGS sequence"/>
</dbReference>
<dbReference type="RefSeq" id="WP_283173321.1">
    <property type="nucleotide sequence ID" value="NZ_JAPNOA010000022.1"/>
</dbReference>
<dbReference type="InterPro" id="IPR018389">
    <property type="entry name" value="DctP_fam"/>
</dbReference>
<dbReference type="EMBL" id="JAPNOA010000022">
    <property type="protein sequence ID" value="MCY0965104.1"/>
    <property type="molecule type" value="Genomic_DNA"/>
</dbReference>
<sequence length="358" mass="39731">MKTEKITGLAPRLSALFKAVTVTLSLGVASSVFAAEPEVTLKLHHMSPPMSNAHSRFLEPWAQKVMKESDGRIKIDIYPSMQLGGNPSQLFDQARQGVVDIVWTVGGYTPGRFPKAGVFELPFMATSGRSSSMALQEFAEQEMQDELSEVHLLALHTHHAGAILMRDKPVTRLEDLKGVKVRAPNKQMAEALKLAGASPIFLPLPTLPSSLSKGVVDSALLAYEAVTPLKIHELTRYSTEILTKPGLYTQFFVFVMNKDSYNKLPDDLKKVIDNNSGIETAGWIGQVWDDADVRNRQTMVDSGTIFNTLPEAEVARWRQTMQPVTDQWIADMDKEGKDGTRLYQKAQTLIEKYEAKAN</sequence>
<feature type="signal peptide" evidence="2">
    <location>
        <begin position="1"/>
        <end position="34"/>
    </location>
</feature>
<gene>
    <name evidence="3" type="ORF">OUO13_07890</name>
</gene>
<dbReference type="InterPro" id="IPR038404">
    <property type="entry name" value="TRAP_DctP_sf"/>
</dbReference>
<accession>A0A9X3EE28</accession>
<dbReference type="PANTHER" id="PTHR33376:SF15">
    <property type="entry name" value="BLL6794 PROTEIN"/>
    <property type="match status" value="1"/>
</dbReference>
<dbReference type="SUPFAM" id="SSF53850">
    <property type="entry name" value="Periplasmic binding protein-like II"/>
    <property type="match status" value="1"/>
</dbReference>
<feature type="chain" id="PRO_5040734570" evidence="2">
    <location>
        <begin position="35"/>
        <end position="358"/>
    </location>
</feature>
<reference evidence="3" key="1">
    <citation type="submission" date="2022-11" db="EMBL/GenBank/DDBJ databases">
        <title>Parathalassolutuus dongxingensis gen. nov., sp. nov., a novel member of family Oceanospirillaceae isolated from a coastal shrimp pond in Guangxi, China.</title>
        <authorList>
            <person name="Chen H."/>
        </authorList>
    </citation>
    <scope>NUCLEOTIDE SEQUENCE</scope>
    <source>
        <strain evidence="3">G-43</strain>
    </source>
</reference>
<evidence type="ECO:0000313" key="3">
    <source>
        <dbReference type="EMBL" id="MCY0965104.1"/>
    </source>
</evidence>
<dbReference type="AlphaFoldDB" id="A0A9X3EE28"/>
<dbReference type="CDD" id="cd13665">
    <property type="entry name" value="PBP2_TRAP_Dctp3_4"/>
    <property type="match status" value="1"/>
</dbReference>
<keyword evidence="1 2" id="KW-0732">Signal</keyword>
<comment type="caution">
    <text evidence="3">The sequence shown here is derived from an EMBL/GenBank/DDBJ whole genome shotgun (WGS) entry which is preliminary data.</text>
</comment>
<dbReference type="PANTHER" id="PTHR33376">
    <property type="match status" value="1"/>
</dbReference>